<evidence type="ECO:0000313" key="8">
    <source>
        <dbReference type="Proteomes" id="UP000004671"/>
    </source>
</evidence>
<evidence type="ECO:0000256" key="4">
    <source>
        <dbReference type="RuleBase" id="RU004514"/>
    </source>
</evidence>
<dbReference type="InterPro" id="IPR001608">
    <property type="entry name" value="Ala_racemase_N"/>
</dbReference>
<evidence type="ECO:0000256" key="2">
    <source>
        <dbReference type="HAMAP-Rule" id="MF_02087"/>
    </source>
</evidence>
<comment type="function">
    <text evidence="2">Pyridoxal 5'-phosphate (PLP)-binding protein, which is involved in PLP homeostasis.</text>
</comment>
<keyword evidence="8" id="KW-1185">Reference proteome</keyword>
<dbReference type="CDD" id="cd00635">
    <property type="entry name" value="PLPDE_III_YBL036c_like"/>
    <property type="match status" value="1"/>
</dbReference>
<dbReference type="InterPro" id="IPR011078">
    <property type="entry name" value="PyrdxlP_homeostasis"/>
</dbReference>
<dbReference type="Pfam" id="PF01168">
    <property type="entry name" value="Ala_racemase_N"/>
    <property type="match status" value="1"/>
</dbReference>
<comment type="cofactor">
    <cofactor evidence="3">
        <name>pyridoxal 5'-phosphate</name>
        <dbReference type="ChEBI" id="CHEBI:597326"/>
    </cofactor>
</comment>
<dbReference type="FunCoup" id="H1XQV8">
    <property type="interactions" value="508"/>
</dbReference>
<dbReference type="Gene3D" id="3.20.20.10">
    <property type="entry name" value="Alanine racemase"/>
    <property type="match status" value="1"/>
</dbReference>
<protein>
    <recommendedName>
        <fullName evidence="2">Pyridoxal phosphate homeostasis protein</fullName>
        <shortName evidence="2">PLP homeostasis protein</shortName>
    </recommendedName>
</protein>
<dbReference type="InParanoid" id="H1XQV8"/>
<dbReference type="PROSITE" id="PS01211">
    <property type="entry name" value="UPF0001"/>
    <property type="match status" value="1"/>
</dbReference>
<dbReference type="OrthoDB" id="9804072at2"/>
<dbReference type="EMBL" id="CP018099">
    <property type="protein sequence ID" value="APF18370.1"/>
    <property type="molecule type" value="Genomic_DNA"/>
</dbReference>
<dbReference type="HOGENOM" id="CLU_059988_1_0_0"/>
<evidence type="ECO:0000259" key="5">
    <source>
        <dbReference type="Pfam" id="PF01168"/>
    </source>
</evidence>
<feature type="modified residue" description="N6-(pyridoxal phosphate)lysine" evidence="2 3">
    <location>
        <position position="37"/>
    </location>
</feature>
<dbReference type="STRING" id="880073.Cabys_1621"/>
<evidence type="ECO:0000313" key="7">
    <source>
        <dbReference type="EMBL" id="EHO42381.1"/>
    </source>
</evidence>
<comment type="similarity">
    <text evidence="2 4">Belongs to the pyridoxal phosphate-binding protein YggS/PROSC family.</text>
</comment>
<evidence type="ECO:0000313" key="9">
    <source>
        <dbReference type="Proteomes" id="UP000183868"/>
    </source>
</evidence>
<keyword evidence="1 2" id="KW-0663">Pyridoxal phosphate</keyword>
<dbReference type="PANTHER" id="PTHR10146">
    <property type="entry name" value="PROLINE SYNTHETASE CO-TRANSCRIBED BACTERIAL HOMOLOG PROTEIN"/>
    <property type="match status" value="1"/>
</dbReference>
<evidence type="ECO:0000256" key="1">
    <source>
        <dbReference type="ARBA" id="ARBA00022898"/>
    </source>
</evidence>
<name>H1XQV8_CALAY</name>
<accession>H1XQV8</accession>
<dbReference type="GO" id="GO:0030170">
    <property type="term" value="F:pyridoxal phosphate binding"/>
    <property type="evidence" value="ECO:0007669"/>
    <property type="project" value="UniProtKB-UniRule"/>
</dbReference>
<dbReference type="HAMAP" id="MF_02087">
    <property type="entry name" value="PLP_homeostasis"/>
    <property type="match status" value="1"/>
</dbReference>
<dbReference type="Proteomes" id="UP000004671">
    <property type="component" value="Chromosome"/>
</dbReference>
<evidence type="ECO:0000256" key="3">
    <source>
        <dbReference type="PIRSR" id="PIRSR004848-1"/>
    </source>
</evidence>
<dbReference type="InterPro" id="IPR029066">
    <property type="entry name" value="PLP-binding_barrel"/>
</dbReference>
<dbReference type="FunFam" id="3.20.20.10:FF:000018">
    <property type="entry name" value="Pyridoxal phosphate homeostasis protein"/>
    <property type="match status" value="1"/>
</dbReference>
<dbReference type="EMBL" id="CM001402">
    <property type="protein sequence ID" value="EHO42381.1"/>
    <property type="molecule type" value="Genomic_DNA"/>
</dbReference>
<dbReference type="eggNOG" id="COG0325">
    <property type="taxonomic scope" value="Bacteria"/>
</dbReference>
<dbReference type="SUPFAM" id="SSF51419">
    <property type="entry name" value="PLP-binding barrel"/>
    <property type="match status" value="1"/>
</dbReference>
<reference evidence="7 8" key="1">
    <citation type="submission" date="2011-09" db="EMBL/GenBank/DDBJ databases">
        <title>The permanent draft genome of Caldithrix abyssi DSM 13497.</title>
        <authorList>
            <consortium name="US DOE Joint Genome Institute (JGI-PGF)"/>
            <person name="Lucas S."/>
            <person name="Han J."/>
            <person name="Lapidus A."/>
            <person name="Bruce D."/>
            <person name="Goodwin L."/>
            <person name="Pitluck S."/>
            <person name="Peters L."/>
            <person name="Kyrpides N."/>
            <person name="Mavromatis K."/>
            <person name="Ivanova N."/>
            <person name="Mikhailova N."/>
            <person name="Chertkov O."/>
            <person name="Detter J.C."/>
            <person name="Tapia R."/>
            <person name="Han C."/>
            <person name="Land M."/>
            <person name="Hauser L."/>
            <person name="Markowitz V."/>
            <person name="Cheng J.-F."/>
            <person name="Hugenholtz P."/>
            <person name="Woyke T."/>
            <person name="Wu D."/>
            <person name="Spring S."/>
            <person name="Brambilla E."/>
            <person name="Klenk H.-P."/>
            <person name="Eisen J.A."/>
        </authorList>
    </citation>
    <scope>NUCLEOTIDE SEQUENCE [LARGE SCALE GENOMIC DNA]</scope>
    <source>
        <strain evidence="7 8">DSM 13497</strain>
    </source>
</reference>
<feature type="domain" description="Alanine racemase N-terminal" evidence="5">
    <location>
        <begin position="12"/>
        <end position="228"/>
    </location>
</feature>
<sequence>MENLIKDAIARIYERIEAACQRAGRSREEITLVAVSKTMPPEVIKQAYDAGLRVFGENRPQELRDKARLLPEDIQWHFIGHLQTNKIKYVAPRAVLIHSVDSLRLAEALDQFAEKRSLTIPVLLEVNVSGESSKFGFAPEKTPEAFEKIAGLKHLHIKGLMTIGPLSDDRQKIRQAFRQLYNLREDLQKTASGVELPVLSMGMSGDFEIAIEEGSTHIRIGTAIFGARGRQP</sequence>
<dbReference type="Proteomes" id="UP000183868">
    <property type="component" value="Chromosome"/>
</dbReference>
<gene>
    <name evidence="6" type="ORF">Cabys_1621</name>
    <name evidence="7" type="ORF">Calab_2774</name>
</gene>
<reference evidence="6 9" key="2">
    <citation type="submission" date="2016-11" db="EMBL/GenBank/DDBJ databases">
        <title>Genomic analysis of Caldithrix abyssi and proposal of a novel bacterial phylum Caldithrichaeota.</title>
        <authorList>
            <person name="Kublanov I."/>
            <person name="Sigalova O."/>
            <person name="Gavrilov S."/>
            <person name="Lebedinsky A."/>
            <person name="Ivanova N."/>
            <person name="Daum C."/>
            <person name="Reddy T."/>
            <person name="Klenk H.P."/>
            <person name="Goker M."/>
            <person name="Reva O."/>
            <person name="Miroshnichenko M."/>
            <person name="Kyprides N."/>
            <person name="Woyke T."/>
            <person name="Gelfand M."/>
        </authorList>
    </citation>
    <scope>NUCLEOTIDE SEQUENCE [LARGE SCALE GENOMIC DNA]</scope>
    <source>
        <strain evidence="6 9">LF13</strain>
    </source>
</reference>
<organism evidence="7 8">
    <name type="scientific">Caldithrix abyssi DSM 13497</name>
    <dbReference type="NCBI Taxonomy" id="880073"/>
    <lineage>
        <taxon>Bacteria</taxon>
        <taxon>Pseudomonadati</taxon>
        <taxon>Calditrichota</taxon>
        <taxon>Calditrichia</taxon>
        <taxon>Calditrichales</taxon>
        <taxon>Calditrichaceae</taxon>
        <taxon>Caldithrix</taxon>
    </lineage>
</organism>
<dbReference type="AlphaFoldDB" id="H1XQV8"/>
<dbReference type="PIRSF" id="PIRSF004848">
    <property type="entry name" value="YBL036c_PLPDEIII"/>
    <property type="match status" value="1"/>
</dbReference>
<dbReference type="NCBIfam" id="TIGR00044">
    <property type="entry name" value="YggS family pyridoxal phosphate-dependent enzyme"/>
    <property type="match status" value="1"/>
</dbReference>
<dbReference type="KEGG" id="caby:Cabys_1621"/>
<evidence type="ECO:0000313" key="6">
    <source>
        <dbReference type="EMBL" id="APF18370.1"/>
    </source>
</evidence>
<dbReference type="PANTHER" id="PTHR10146:SF14">
    <property type="entry name" value="PYRIDOXAL PHOSPHATE HOMEOSTASIS PROTEIN"/>
    <property type="match status" value="1"/>
</dbReference>
<dbReference type="RefSeq" id="WP_006929691.1">
    <property type="nucleotide sequence ID" value="NZ_CM001402.1"/>
</dbReference>
<proteinExistence type="inferred from homology"/>
<dbReference type="PaxDb" id="880073-Calab_2774"/>